<evidence type="ECO:0000313" key="1">
    <source>
        <dbReference type="EMBL" id="EAP72043.1"/>
    </source>
</evidence>
<proteinExistence type="predicted"/>
<dbReference type="InterPro" id="IPR002347">
    <property type="entry name" value="SDR_fam"/>
</dbReference>
<protein>
    <recommendedName>
        <fullName evidence="3">Short-chain dehydrogenase</fullName>
    </recommendedName>
</protein>
<gene>
    <name evidence="1" type="ORF">RRSL_01190</name>
</gene>
<accession>A0AB33VB04</accession>
<dbReference type="InterPro" id="IPR036291">
    <property type="entry name" value="NAD(P)-bd_dom_sf"/>
</dbReference>
<dbReference type="Gene3D" id="3.40.50.720">
    <property type="entry name" value="NAD(P)-binding Rossmann-like Domain"/>
    <property type="match status" value="1"/>
</dbReference>
<comment type="caution">
    <text evidence="1">The sequence shown here is derived from an EMBL/GenBank/DDBJ whole genome shotgun (WGS) entry which is preliminary data.</text>
</comment>
<evidence type="ECO:0000313" key="2">
    <source>
        <dbReference type="Proteomes" id="UP000005933"/>
    </source>
</evidence>
<dbReference type="AlphaFoldDB" id="A0AB33VB04"/>
<dbReference type="Pfam" id="PF00106">
    <property type="entry name" value="adh_short"/>
    <property type="match status" value="1"/>
</dbReference>
<dbReference type="EMBL" id="AAKL01000037">
    <property type="protein sequence ID" value="EAP72043.1"/>
    <property type="molecule type" value="Genomic_DNA"/>
</dbReference>
<evidence type="ECO:0008006" key="3">
    <source>
        <dbReference type="Google" id="ProtNLM"/>
    </source>
</evidence>
<dbReference type="SUPFAM" id="SSF51735">
    <property type="entry name" value="NAD(P)-binding Rossmann-fold domains"/>
    <property type="match status" value="1"/>
</dbReference>
<sequence>MADMSLFILTGASRGLGAALAEALLQPGHRLVCVARVDYPALRAQAEQAGVTLDWHPCDLSDARAAEPG</sequence>
<dbReference type="Proteomes" id="UP000005933">
    <property type="component" value="Unassembled WGS sequence"/>
</dbReference>
<organism evidence="1 2">
    <name type="scientific">Ralstonia solanacearum (strain UW551)</name>
    <dbReference type="NCBI Taxonomy" id="342110"/>
    <lineage>
        <taxon>Bacteria</taxon>
        <taxon>Pseudomonadati</taxon>
        <taxon>Pseudomonadota</taxon>
        <taxon>Betaproteobacteria</taxon>
        <taxon>Burkholderiales</taxon>
        <taxon>Burkholderiaceae</taxon>
        <taxon>Ralstonia</taxon>
        <taxon>Ralstonia solanacearum species complex</taxon>
    </lineage>
</organism>
<name>A0AB33VB04_RALSU</name>
<reference evidence="1 2" key="1">
    <citation type="journal article" date="2006" name="Mol. Plant Microbe Interact.">
        <title>Identification of open reading frames unique to a select agent: Ralstonia solanacearum race 3 biovar 2.</title>
        <authorList>
            <person name="Gabriel D.W."/>
            <person name="Allen C."/>
            <person name="Schell M."/>
            <person name="Denny T.P."/>
            <person name="Greenberg J.T."/>
            <person name="Duan Y.P."/>
            <person name="Flores-Cruz Z."/>
            <person name="Huang Q."/>
            <person name="Clifford J.M."/>
            <person name="Presting G."/>
            <person name="Gonzalez E.T."/>
            <person name="Reddy J."/>
            <person name="Elphinstone J."/>
            <person name="Swanson J."/>
            <person name="Yao J."/>
            <person name="Mulholland V."/>
            <person name="Liu L."/>
            <person name="Farmerie W."/>
            <person name="Patnaikuni M."/>
            <person name="Balogh B."/>
            <person name="Norman D."/>
            <person name="Alvarez A."/>
            <person name="Castillo J.A."/>
            <person name="Jones J."/>
            <person name="Saddler G."/>
            <person name="Walunas T."/>
            <person name="Zhukov A."/>
            <person name="Mikhailova N."/>
        </authorList>
    </citation>
    <scope>NUCLEOTIDE SEQUENCE [LARGE SCALE GENOMIC DNA]</scope>
    <source>
        <strain evidence="1 2">UW551</strain>
    </source>
</reference>